<dbReference type="PROSITE" id="PS50002">
    <property type="entry name" value="SH3"/>
    <property type="match status" value="1"/>
</dbReference>
<dbReference type="Gene3D" id="2.30.30.40">
    <property type="entry name" value="SH3 Domains"/>
    <property type="match status" value="1"/>
</dbReference>
<sequence>MAAPFGFSVGDFITLGQLAFRVYRSYQDAPSSFNEVSEQIKILHINLEEVADRLKEDDRRILPSQQATMQEVAASCQSTLDRLEGVISQYSAMDMPRQLTWERLRWQAQDQLQIKQDLTVKLIALSNLNQSLSGSSTAKLLLNLQRLVIQAIAARKQGTIVSALTNADTGEDHLWASIGRDLQVAGISREMVTVNRDVIRQQIEYLFGSGLIASDSISEVAESSWEGCSVSRTASTASTATFGRAASTSTSVHRHSFQQNPLDLQDQNGFYLEKPRRLPTSQSQPSRLGGRQSGRQRNELPQCPWPKLSKDQLPLTNDDATYRPYVVEIKLVVPPSKSTIHERDGFSFKRNYVSEHSWVFLRLSQHTRDGIRSLSTPDPYNPVQDHGRQFSQKWTEFAFSQAFRDWRHMLLNPDQPVYVCLPSSQENVLDLLARDHSLAFPIAFSFDLDTDAIMFWKLARRWPGSAALQYRAKSMDEVPRKGLLQYIKRISLRKQARTLNLEGAQGQGQMLLMLFTQRAIDQSRAWANTWVMEQEFSNRGFGGSSGPYSNYSDSLNSSSTFIGSDTSDARKGNVPYGSLPSTNLRPHSLPYLAKASAVCSFEASLPNEMSFSSGDEIWITQYVESELWEGINQRTQQKGLFPNTLVKIFLVKKMPSREKMPLEIDSSPHSFGGSPIENTFLSPNSIGGRAASLSNRAHRSVSTSDIPSVASIPSPSTHYELDSTPINPASKPSPIGPEHDGFLNQPGQVTRITSSTSDKGPGRAASQSYSQPQQNWAPTTLDMANQSPRAGSDIKRSQSQRLWAPTPLRPAITPGGFGEYTVSPFVTPIGSVAGGQLNDIPSLSADITPVTTPEPTQAAHNYQSLRAKSSTFQQVREAAEAEVQMMSGFDSWQTAQGSGAPPNAGSNSVSSPQLPPASVEFTNNGPTDPPEDPPSIQPDWPFPSAPKSGTETPLVSSDMEQKIFNLSIDANHVVQPRLSIESPTATTTGSSIPT</sequence>
<protein>
    <recommendedName>
        <fullName evidence="4">SH3 domain-containing protein</fullName>
    </recommendedName>
</protein>
<dbReference type="SMART" id="SM00326">
    <property type="entry name" value="SH3"/>
    <property type="match status" value="1"/>
</dbReference>
<evidence type="ECO:0000256" key="1">
    <source>
        <dbReference type="ARBA" id="ARBA00022443"/>
    </source>
</evidence>
<dbReference type="InterPro" id="IPR036028">
    <property type="entry name" value="SH3-like_dom_sf"/>
</dbReference>
<evidence type="ECO:0000256" key="3">
    <source>
        <dbReference type="SAM" id="MobiDB-lite"/>
    </source>
</evidence>
<keyword evidence="1 2" id="KW-0728">SH3 domain</keyword>
<evidence type="ECO:0000313" key="6">
    <source>
        <dbReference type="Proteomes" id="UP000606974"/>
    </source>
</evidence>
<feature type="region of interest" description="Disordered" evidence="3">
    <location>
        <begin position="697"/>
        <end position="800"/>
    </location>
</feature>
<evidence type="ECO:0000259" key="4">
    <source>
        <dbReference type="PROSITE" id="PS50002"/>
    </source>
</evidence>
<keyword evidence="6" id="KW-1185">Reference proteome</keyword>
<feature type="region of interest" description="Disordered" evidence="3">
    <location>
        <begin position="276"/>
        <end position="312"/>
    </location>
</feature>
<dbReference type="CDD" id="cd00174">
    <property type="entry name" value="SH3"/>
    <property type="match status" value="1"/>
</dbReference>
<dbReference type="Pfam" id="PF00018">
    <property type="entry name" value="SH3_1"/>
    <property type="match status" value="1"/>
</dbReference>
<dbReference type="AlphaFoldDB" id="A0A8H7E7Y4"/>
<gene>
    <name evidence="5" type="ORF">GJ744_003496</name>
</gene>
<feature type="compositionally biased region" description="Polar residues" evidence="3">
    <location>
        <begin position="765"/>
        <end position="789"/>
    </location>
</feature>
<proteinExistence type="predicted"/>
<feature type="compositionally biased region" description="Polar residues" evidence="3">
    <location>
        <begin position="745"/>
        <end position="758"/>
    </location>
</feature>
<feature type="region of interest" description="Disordered" evidence="3">
    <location>
        <begin position="892"/>
        <end position="958"/>
    </location>
</feature>
<dbReference type="OrthoDB" id="195446at2759"/>
<feature type="compositionally biased region" description="Polar residues" evidence="3">
    <location>
        <begin position="697"/>
        <end position="717"/>
    </location>
</feature>
<reference evidence="5" key="1">
    <citation type="submission" date="2020-02" db="EMBL/GenBank/DDBJ databases">
        <authorList>
            <person name="Palmer J.M."/>
        </authorList>
    </citation>
    <scope>NUCLEOTIDE SEQUENCE</scope>
    <source>
        <strain evidence="5">EPUS1.4</strain>
        <tissue evidence="5">Thallus</tissue>
    </source>
</reference>
<feature type="compositionally biased region" description="Low complexity" evidence="3">
    <location>
        <begin position="281"/>
        <end position="295"/>
    </location>
</feature>
<dbReference type="EMBL" id="JAACFV010000017">
    <property type="protein sequence ID" value="KAF7511765.1"/>
    <property type="molecule type" value="Genomic_DNA"/>
</dbReference>
<feature type="region of interest" description="Disordered" evidence="3">
    <location>
        <begin position="974"/>
        <end position="994"/>
    </location>
</feature>
<organism evidence="5 6">
    <name type="scientific">Endocarpon pusillum</name>
    <dbReference type="NCBI Taxonomy" id="364733"/>
    <lineage>
        <taxon>Eukaryota</taxon>
        <taxon>Fungi</taxon>
        <taxon>Dikarya</taxon>
        <taxon>Ascomycota</taxon>
        <taxon>Pezizomycotina</taxon>
        <taxon>Eurotiomycetes</taxon>
        <taxon>Chaetothyriomycetidae</taxon>
        <taxon>Verrucariales</taxon>
        <taxon>Verrucariaceae</taxon>
        <taxon>Endocarpon</taxon>
    </lineage>
</organism>
<feature type="domain" description="SH3" evidence="4">
    <location>
        <begin position="590"/>
        <end position="651"/>
    </location>
</feature>
<evidence type="ECO:0000256" key="2">
    <source>
        <dbReference type="PROSITE-ProRule" id="PRU00192"/>
    </source>
</evidence>
<dbReference type="InterPro" id="IPR001452">
    <property type="entry name" value="SH3_domain"/>
</dbReference>
<dbReference type="SUPFAM" id="SSF50044">
    <property type="entry name" value="SH3-domain"/>
    <property type="match status" value="1"/>
</dbReference>
<feature type="compositionally biased region" description="Pro residues" evidence="3">
    <location>
        <begin position="932"/>
        <end position="944"/>
    </location>
</feature>
<accession>A0A8H7E7Y4</accession>
<comment type="caution">
    <text evidence="5">The sequence shown here is derived from an EMBL/GenBank/DDBJ whole genome shotgun (WGS) entry which is preliminary data.</text>
</comment>
<name>A0A8H7E7Y4_9EURO</name>
<feature type="compositionally biased region" description="Polar residues" evidence="3">
    <location>
        <begin position="981"/>
        <end position="994"/>
    </location>
</feature>
<evidence type="ECO:0000313" key="5">
    <source>
        <dbReference type="EMBL" id="KAF7511765.1"/>
    </source>
</evidence>
<dbReference type="Proteomes" id="UP000606974">
    <property type="component" value="Unassembled WGS sequence"/>
</dbReference>